<organism evidence="10 11">
    <name type="scientific">Alicyclobacillus sendaiensis PA2</name>
    <dbReference type="NCBI Taxonomy" id="3029425"/>
    <lineage>
        <taxon>Bacteria</taxon>
        <taxon>Bacillati</taxon>
        <taxon>Bacillota</taxon>
        <taxon>Bacilli</taxon>
        <taxon>Bacillales</taxon>
        <taxon>Alicyclobacillaceae</taxon>
        <taxon>Alicyclobacillus</taxon>
    </lineage>
</organism>
<evidence type="ECO:0000256" key="6">
    <source>
        <dbReference type="ARBA" id="ARBA00022679"/>
    </source>
</evidence>
<evidence type="ECO:0000256" key="8">
    <source>
        <dbReference type="PIRNR" id="PIRNR004930"/>
    </source>
</evidence>
<evidence type="ECO:0000256" key="5">
    <source>
        <dbReference type="ARBA" id="ARBA00022490"/>
    </source>
</evidence>
<sequence>MQRLTVEGIRQEAQLREMLREPAQSLRRGGLVAFPTETVYGLGANALVEEAVRRIFEAKERPRDNPLIVHIAQDEQLRDVIDESQPLHEDAVRLMRAFWPGPLTLLLPAGARLAPSVHPGQPLVGVRMPDHPVARALIAEAGVPVAAPSANRSGRPSPTTADDVEADLGGQVDWLIDGGPCPIGVESTVLLLEPDCARILRPGGVTQEMIASVIDRPVLYAADAFDVSSAPLAPGMKYRHYAPNASVHVWWGAPEAIDEAMRAFLLEAVQDDEVGEVMVPALIAPDDFVRRFGWALSDERQAALPADAYAEELARHLYRLLRAFDRAGATDVLVHGVDPTHGVGAAVMNRLYKASAGRVRWVG</sequence>
<proteinExistence type="inferred from homology"/>
<dbReference type="InterPro" id="IPR050156">
    <property type="entry name" value="TC-AMP_synthase_SUA5"/>
</dbReference>
<dbReference type="PIRSF" id="PIRSF004930">
    <property type="entry name" value="Tln_factor_SUA5"/>
    <property type="match status" value="1"/>
</dbReference>
<dbReference type="Proteomes" id="UP001529245">
    <property type="component" value="Unassembled WGS sequence"/>
</dbReference>
<evidence type="ECO:0000256" key="7">
    <source>
        <dbReference type="ARBA" id="ARBA00048366"/>
    </source>
</evidence>
<dbReference type="PROSITE" id="PS51163">
    <property type="entry name" value="YRDC"/>
    <property type="match status" value="1"/>
</dbReference>
<dbReference type="InterPro" id="IPR038385">
    <property type="entry name" value="Sua5/YwlC_C"/>
</dbReference>
<dbReference type="Gene3D" id="3.40.50.11030">
    <property type="entry name" value="Threonylcarbamoyl-AMP synthase, C-terminal domain"/>
    <property type="match status" value="1"/>
</dbReference>
<comment type="catalytic activity">
    <reaction evidence="7 8">
        <text>L-threonine + hydrogencarbonate + ATP = L-threonylcarbamoyladenylate + diphosphate + H2O</text>
        <dbReference type="Rhea" id="RHEA:36407"/>
        <dbReference type="ChEBI" id="CHEBI:15377"/>
        <dbReference type="ChEBI" id="CHEBI:17544"/>
        <dbReference type="ChEBI" id="CHEBI:30616"/>
        <dbReference type="ChEBI" id="CHEBI:33019"/>
        <dbReference type="ChEBI" id="CHEBI:57926"/>
        <dbReference type="ChEBI" id="CHEBI:73682"/>
        <dbReference type="EC" id="2.7.7.87"/>
    </reaction>
</comment>
<dbReference type="InterPro" id="IPR017945">
    <property type="entry name" value="DHBP_synth_RibB-like_a/b_dom"/>
</dbReference>
<dbReference type="RefSeq" id="WP_283202458.1">
    <property type="nucleotide sequence ID" value="NZ_JASGCB010000002.1"/>
</dbReference>
<dbReference type="PANTHER" id="PTHR17490">
    <property type="entry name" value="SUA5"/>
    <property type="match status" value="1"/>
</dbReference>
<keyword evidence="8" id="KW-0547">Nucleotide-binding</keyword>
<name>A0ABT6XUS1_ALISE</name>
<comment type="function">
    <text evidence="8">Required for the formation of a threonylcarbamoyl group on adenosine at position 37 (t(6)A37) in tRNAs that read codons beginning with adenine.</text>
</comment>
<keyword evidence="5 8" id="KW-0963">Cytoplasm</keyword>
<keyword evidence="8 10" id="KW-0548">Nucleotidyltransferase</keyword>
<evidence type="ECO:0000256" key="2">
    <source>
        <dbReference type="ARBA" id="ARBA00007663"/>
    </source>
</evidence>
<keyword evidence="8" id="KW-0067">ATP-binding</keyword>
<dbReference type="InterPro" id="IPR010923">
    <property type="entry name" value="T(6)A37_SUA5"/>
</dbReference>
<evidence type="ECO:0000256" key="3">
    <source>
        <dbReference type="ARBA" id="ARBA00012584"/>
    </source>
</evidence>
<keyword evidence="6 8" id="KW-0808">Transferase</keyword>
<dbReference type="PANTHER" id="PTHR17490:SF10">
    <property type="entry name" value="THREONYLCARBAMOYL-AMP SYNTHASE"/>
    <property type="match status" value="1"/>
</dbReference>
<dbReference type="Gene3D" id="3.90.870.10">
    <property type="entry name" value="DHBP synthase"/>
    <property type="match status" value="1"/>
</dbReference>
<comment type="caution">
    <text evidence="10">The sequence shown here is derived from an EMBL/GenBank/DDBJ whole genome shotgun (WGS) entry which is preliminary data.</text>
</comment>
<evidence type="ECO:0000313" key="10">
    <source>
        <dbReference type="EMBL" id="MDI9258811.1"/>
    </source>
</evidence>
<dbReference type="Pfam" id="PF01300">
    <property type="entry name" value="Sua5_yciO_yrdC"/>
    <property type="match status" value="1"/>
</dbReference>
<dbReference type="SUPFAM" id="SSF55821">
    <property type="entry name" value="YrdC/RibB"/>
    <property type="match status" value="1"/>
</dbReference>
<evidence type="ECO:0000259" key="9">
    <source>
        <dbReference type="PROSITE" id="PS51163"/>
    </source>
</evidence>
<keyword evidence="11" id="KW-1185">Reference proteome</keyword>
<evidence type="ECO:0000256" key="4">
    <source>
        <dbReference type="ARBA" id="ARBA00015492"/>
    </source>
</evidence>
<dbReference type="EC" id="2.7.7.87" evidence="3 8"/>
<protein>
    <recommendedName>
        <fullName evidence="4 8">Threonylcarbamoyl-AMP synthase</fullName>
        <shortName evidence="8">TC-AMP synthase</shortName>
        <ecNumber evidence="3 8">2.7.7.87</ecNumber>
    </recommendedName>
    <alternativeName>
        <fullName evidence="8">L-threonylcarbamoyladenylate synthase</fullName>
    </alternativeName>
</protein>
<dbReference type="NCBIfam" id="TIGR00057">
    <property type="entry name" value="L-threonylcarbamoyladenylate synthase"/>
    <property type="match status" value="1"/>
</dbReference>
<evidence type="ECO:0000313" key="11">
    <source>
        <dbReference type="Proteomes" id="UP001529245"/>
    </source>
</evidence>
<feature type="domain" description="YrdC-like" evidence="9">
    <location>
        <begin position="16"/>
        <end position="205"/>
    </location>
</feature>
<dbReference type="InterPro" id="IPR006070">
    <property type="entry name" value="Sua5-like_dom"/>
</dbReference>
<dbReference type="GO" id="GO:0061710">
    <property type="term" value="F:L-threonylcarbamoyladenylate synthase"/>
    <property type="evidence" value="ECO:0007669"/>
    <property type="project" value="UniProtKB-EC"/>
</dbReference>
<comment type="similarity">
    <text evidence="2 8">Belongs to the SUA5 family.</text>
</comment>
<dbReference type="Pfam" id="PF03481">
    <property type="entry name" value="Sua5_C"/>
    <property type="match status" value="1"/>
</dbReference>
<dbReference type="EMBL" id="JASGCB010000002">
    <property type="protein sequence ID" value="MDI9258811.1"/>
    <property type="molecule type" value="Genomic_DNA"/>
</dbReference>
<comment type="subcellular location">
    <subcellularLocation>
        <location evidence="1 8">Cytoplasm</location>
    </subcellularLocation>
</comment>
<keyword evidence="8" id="KW-0819">tRNA processing</keyword>
<accession>A0ABT6XUS1</accession>
<gene>
    <name evidence="10" type="ORF">QID03_01270</name>
</gene>
<reference evidence="10 11" key="1">
    <citation type="submission" date="2023-04" db="EMBL/GenBank/DDBJ databases">
        <title>A. sendaiensis sub sp. chiapanensis a novel subspecie with specific adaptation in bacterial cell wall isolated from an active volcano.</title>
        <authorList>
            <person name="Alvarez Gutierrez P.E."/>
            <person name="Ortiz Cortes L.Y."/>
        </authorList>
    </citation>
    <scope>NUCLEOTIDE SEQUENCE [LARGE SCALE GENOMIC DNA]</scope>
    <source>
        <strain evidence="10 11">PA2</strain>
    </source>
</reference>
<evidence type="ECO:0000256" key="1">
    <source>
        <dbReference type="ARBA" id="ARBA00004496"/>
    </source>
</evidence>
<dbReference type="InterPro" id="IPR005145">
    <property type="entry name" value="Sua5_C"/>
</dbReference>